<accession>A0A097R332</accession>
<dbReference type="PROSITE" id="PS51257">
    <property type="entry name" value="PROKAR_LIPOPROTEIN"/>
    <property type="match status" value="1"/>
</dbReference>
<feature type="region of interest" description="Disordered" evidence="1">
    <location>
        <begin position="49"/>
        <end position="77"/>
    </location>
</feature>
<keyword evidence="3" id="KW-0449">Lipoprotein</keyword>
<evidence type="ECO:0000256" key="1">
    <source>
        <dbReference type="SAM" id="MobiDB-lite"/>
    </source>
</evidence>
<evidence type="ECO:0000313" key="4">
    <source>
        <dbReference type="Proteomes" id="UP000029986"/>
    </source>
</evidence>
<name>A0A097R332_HAFAL</name>
<dbReference type="HOGENOM" id="CLU_157219_0_0_6"/>
<dbReference type="PATRIC" id="fig|1453496.5.peg.2523"/>
<evidence type="ECO:0000256" key="2">
    <source>
        <dbReference type="SAM" id="SignalP"/>
    </source>
</evidence>
<keyword evidence="4" id="KW-1185">Reference proteome</keyword>
<organism evidence="3 4">
    <name type="scientific">Hafnia alvei FB1</name>
    <dbReference type="NCBI Taxonomy" id="1453496"/>
    <lineage>
        <taxon>Bacteria</taxon>
        <taxon>Pseudomonadati</taxon>
        <taxon>Pseudomonadota</taxon>
        <taxon>Gammaproteobacteria</taxon>
        <taxon>Enterobacterales</taxon>
        <taxon>Hafniaceae</taxon>
        <taxon>Hafnia</taxon>
    </lineage>
</organism>
<feature type="signal peptide" evidence="2">
    <location>
        <begin position="1"/>
        <end position="22"/>
    </location>
</feature>
<dbReference type="OrthoDB" id="6429536at2"/>
<keyword evidence="2" id="KW-0732">Signal</keyword>
<proteinExistence type="predicted"/>
<dbReference type="AlphaFoldDB" id="A0A097R332"/>
<sequence length="100" mass="11121">MRKFMTLSVVLLLSGCSSYQWVKPGSNANDASIAETKCEAQALRDLPPDNVVSSTYTTKDKKNKTSDTSYSVSDANESKRKVLIKDCMYSKGWSQIETQN</sequence>
<gene>
    <name evidence="3" type="ORF">AT03_12410</name>
</gene>
<protein>
    <submittedName>
        <fullName evidence="3">Lipoprotein</fullName>
    </submittedName>
</protein>
<dbReference type="RefSeq" id="WP_038502271.1">
    <property type="nucleotide sequence ID" value="NZ_CP009706.1"/>
</dbReference>
<feature type="chain" id="PRO_5001932209" evidence="2">
    <location>
        <begin position="23"/>
        <end position="100"/>
    </location>
</feature>
<dbReference type="EMBL" id="CP009706">
    <property type="protein sequence ID" value="AIU73108.1"/>
    <property type="molecule type" value="Genomic_DNA"/>
</dbReference>
<reference evidence="3 4" key="1">
    <citation type="journal article" date="2014" name="Gut Pathog.">
        <title>Gene clusters of Hafnia alvei strain FB1 important in survival and pathogenesis: a draft genome perspective.</title>
        <authorList>
            <person name="Tan J.Y."/>
            <person name="Yin W.F."/>
            <person name="Chan K.G."/>
        </authorList>
    </citation>
    <scope>NUCLEOTIDE SEQUENCE [LARGE SCALE GENOMIC DNA]</scope>
    <source>
        <strain evidence="3 4">FB1</strain>
    </source>
</reference>
<dbReference type="KEGG" id="hav:AT03_12410"/>
<dbReference type="Proteomes" id="UP000029986">
    <property type="component" value="Chromosome"/>
</dbReference>
<evidence type="ECO:0000313" key="3">
    <source>
        <dbReference type="EMBL" id="AIU73108.1"/>
    </source>
</evidence>
<dbReference type="eggNOG" id="ENOG5032WKJ">
    <property type="taxonomic scope" value="Bacteria"/>
</dbReference>